<accession>A0A368V6N9</accession>
<feature type="signal peptide" evidence="1">
    <location>
        <begin position="1"/>
        <end position="18"/>
    </location>
</feature>
<evidence type="ECO:0008006" key="4">
    <source>
        <dbReference type="Google" id="ProtNLM"/>
    </source>
</evidence>
<dbReference type="EMBL" id="QPIZ01000007">
    <property type="protein sequence ID" value="RCW36778.1"/>
    <property type="molecule type" value="Genomic_DNA"/>
</dbReference>
<keyword evidence="3" id="KW-1185">Reference proteome</keyword>
<dbReference type="AlphaFoldDB" id="A0A368V6N9"/>
<sequence>MKPLFLTSFLMVFSFASAQPLVPGRTEMGLKGPVKSIFHESSTLYCKNGFAYMNNTFSVSYKYPNPHRIAYAGRSMFTPEEIIPSYYTFDREGRTLSESFYLSSEEVQSNVFEYDSLGRVKYEGFQTIFVDGEEEEILFSMERDIPQNERECSRKSQIPHIVNYQMIYDMQQRPLKRIKYNGKGGIAWRLVYRHDSITPEIASPSNNTVEWEVENSRNGLPVTETGFNQHGMVTQTTELEYDENNYPKTEYWLDADNKIYLTWHYRFDHDGHLTEIKVVKNHGAIFRWTLSYSEYGDILSLKRESGGKTDIWESAYEYDEYGNWIWQYQYKNNRPVYGIRRTIAYY</sequence>
<evidence type="ECO:0000313" key="2">
    <source>
        <dbReference type="EMBL" id="RCW36778.1"/>
    </source>
</evidence>
<dbReference type="Proteomes" id="UP000252733">
    <property type="component" value="Unassembled WGS sequence"/>
</dbReference>
<dbReference type="RefSeq" id="WP_114436779.1">
    <property type="nucleotide sequence ID" value="NZ_QPIZ01000007.1"/>
</dbReference>
<organism evidence="2 3">
    <name type="scientific">Marinilabilia salmonicolor</name>
    <dbReference type="NCBI Taxonomy" id="989"/>
    <lineage>
        <taxon>Bacteria</taxon>
        <taxon>Pseudomonadati</taxon>
        <taxon>Bacteroidota</taxon>
        <taxon>Bacteroidia</taxon>
        <taxon>Marinilabiliales</taxon>
        <taxon>Marinilabiliaceae</taxon>
        <taxon>Marinilabilia</taxon>
    </lineage>
</organism>
<reference evidence="2 3" key="1">
    <citation type="submission" date="2018-07" db="EMBL/GenBank/DDBJ databases">
        <title>Freshwater and sediment microbial communities from various areas in North America, analyzing microbe dynamics in response to fracking.</title>
        <authorList>
            <person name="Lamendella R."/>
        </authorList>
    </citation>
    <scope>NUCLEOTIDE SEQUENCE [LARGE SCALE GENOMIC DNA]</scope>
    <source>
        <strain evidence="2 3">160A</strain>
    </source>
</reference>
<name>A0A368V6N9_9BACT</name>
<feature type="chain" id="PRO_5017083059" description="YD repeat-containing protein" evidence="1">
    <location>
        <begin position="19"/>
        <end position="346"/>
    </location>
</feature>
<dbReference type="Gene3D" id="2.180.10.10">
    <property type="entry name" value="RHS repeat-associated core"/>
    <property type="match status" value="1"/>
</dbReference>
<keyword evidence="1" id="KW-0732">Signal</keyword>
<evidence type="ECO:0000313" key="3">
    <source>
        <dbReference type="Proteomes" id="UP000252733"/>
    </source>
</evidence>
<evidence type="ECO:0000256" key="1">
    <source>
        <dbReference type="SAM" id="SignalP"/>
    </source>
</evidence>
<gene>
    <name evidence="2" type="ORF">DFO77_10769</name>
</gene>
<protein>
    <recommendedName>
        <fullName evidence="4">YD repeat-containing protein</fullName>
    </recommendedName>
</protein>
<proteinExistence type="predicted"/>
<comment type="caution">
    <text evidence="2">The sequence shown here is derived from an EMBL/GenBank/DDBJ whole genome shotgun (WGS) entry which is preliminary data.</text>
</comment>